<dbReference type="AlphaFoldDB" id="A0A401XLK8"/>
<name>A0A401XLK8_9FLAO</name>
<keyword evidence="2" id="KW-1185">Reference proteome</keyword>
<dbReference type="Proteomes" id="UP000286715">
    <property type="component" value="Unassembled WGS sequence"/>
</dbReference>
<sequence>MRKSGGEQKLKAKKWGDIPAICVLDAGNKEVIIFGNKLFKPRAFAIMLPNILGDFSKVLFEKYFLWKTRNGYSFLP</sequence>
<organism evidence="1 2">
    <name type="scientific">Thermaurantimonas aggregans</name>
    <dbReference type="NCBI Taxonomy" id="2173829"/>
    <lineage>
        <taxon>Bacteria</taxon>
        <taxon>Pseudomonadati</taxon>
        <taxon>Bacteroidota</taxon>
        <taxon>Flavobacteriia</taxon>
        <taxon>Flavobacteriales</taxon>
        <taxon>Schleiferiaceae</taxon>
        <taxon>Thermaurantimonas</taxon>
    </lineage>
</organism>
<evidence type="ECO:0000313" key="2">
    <source>
        <dbReference type="Proteomes" id="UP000286715"/>
    </source>
</evidence>
<dbReference type="OrthoDB" id="9802771at2"/>
<dbReference type="EMBL" id="BHZE01000012">
    <property type="protein sequence ID" value="GCD77915.1"/>
    <property type="molecule type" value="Genomic_DNA"/>
</dbReference>
<dbReference type="RefSeq" id="WP_124397976.1">
    <property type="nucleotide sequence ID" value="NZ_BHZE01000012.1"/>
</dbReference>
<evidence type="ECO:0000313" key="1">
    <source>
        <dbReference type="EMBL" id="GCD77915.1"/>
    </source>
</evidence>
<protein>
    <submittedName>
        <fullName evidence="1">Uncharacterized protein</fullName>
    </submittedName>
</protein>
<accession>A0A401XLK8</accession>
<reference evidence="1 2" key="1">
    <citation type="submission" date="2018-11" db="EMBL/GenBank/DDBJ databases">
        <title>Schleiferia aggregans sp. nov., a moderately thermophilic heterotrophic bacterium isolated from microbial mats at a terrestrial hot spring.</title>
        <authorList>
            <person name="Iino T."/>
            <person name="Ohkuma M."/>
            <person name="Haruta S."/>
        </authorList>
    </citation>
    <scope>NUCLEOTIDE SEQUENCE [LARGE SCALE GENOMIC DNA]</scope>
    <source>
        <strain evidence="1 2">LA</strain>
    </source>
</reference>
<proteinExistence type="predicted"/>
<comment type="caution">
    <text evidence="1">The sequence shown here is derived from an EMBL/GenBank/DDBJ whole genome shotgun (WGS) entry which is preliminary data.</text>
</comment>
<dbReference type="Gene3D" id="3.50.50.100">
    <property type="match status" value="1"/>
</dbReference>
<gene>
    <name evidence="1" type="ORF">JCM31826_13970</name>
</gene>